<keyword evidence="3" id="KW-1185">Reference proteome</keyword>
<feature type="transmembrane region" description="Helical" evidence="1">
    <location>
        <begin position="12"/>
        <end position="35"/>
    </location>
</feature>
<feature type="transmembrane region" description="Helical" evidence="1">
    <location>
        <begin position="41"/>
        <end position="59"/>
    </location>
</feature>
<keyword evidence="1" id="KW-0812">Transmembrane</keyword>
<comment type="caution">
    <text evidence="2">The sequence shown here is derived from an EMBL/GenBank/DDBJ whole genome shotgun (WGS) entry which is preliminary data.</text>
</comment>
<dbReference type="PANTHER" id="PTHR35335:SF1">
    <property type="entry name" value="UPF0716 PROTEIN FXSA"/>
    <property type="match status" value="1"/>
</dbReference>
<evidence type="ECO:0000256" key="1">
    <source>
        <dbReference type="SAM" id="Phobius"/>
    </source>
</evidence>
<organism evidence="2 3">
    <name type="scientific">Oryzihumus leptocrescens</name>
    <dbReference type="NCBI Taxonomy" id="297536"/>
    <lineage>
        <taxon>Bacteria</taxon>
        <taxon>Bacillati</taxon>
        <taxon>Actinomycetota</taxon>
        <taxon>Actinomycetes</taxon>
        <taxon>Micrococcales</taxon>
        <taxon>Intrasporangiaceae</taxon>
        <taxon>Oryzihumus</taxon>
    </lineage>
</organism>
<dbReference type="InterPro" id="IPR007313">
    <property type="entry name" value="FxsA"/>
</dbReference>
<reference evidence="2 3" key="1">
    <citation type="submission" date="2019-06" db="EMBL/GenBank/DDBJ databases">
        <title>Sequencing the genomes of 1000 actinobacteria strains.</title>
        <authorList>
            <person name="Klenk H.-P."/>
        </authorList>
    </citation>
    <scope>NUCLEOTIDE SEQUENCE [LARGE SCALE GENOMIC DNA]</scope>
    <source>
        <strain evidence="2 3">DSM 18082</strain>
    </source>
</reference>
<proteinExistence type="predicted"/>
<dbReference type="NCBIfam" id="NF008528">
    <property type="entry name" value="PRK11463.1-2"/>
    <property type="match status" value="1"/>
</dbReference>
<dbReference type="GO" id="GO:0016020">
    <property type="term" value="C:membrane"/>
    <property type="evidence" value="ECO:0007669"/>
    <property type="project" value="InterPro"/>
</dbReference>
<sequence length="155" mass="16656">MTTQPPRRRRPRWLTVVFVLLVVVPIAEISVIVAVGKAIGGWQTFFLLLVESALGAWLVRREGSKTWQALRVALQTGRMPSRELTDAALVLVGGTLLLTPGFLTDIAGFFFVLPVTRPVARRLMERAVAARLLRGWGGPGGAGGAGGDTIEGEVL</sequence>
<protein>
    <submittedName>
        <fullName evidence="2">UPF0716 protein FxsA</fullName>
    </submittedName>
</protein>
<dbReference type="Pfam" id="PF04186">
    <property type="entry name" value="FxsA"/>
    <property type="match status" value="1"/>
</dbReference>
<dbReference type="Proteomes" id="UP000319514">
    <property type="component" value="Unassembled WGS sequence"/>
</dbReference>
<accession>A0A542ZJ03</accession>
<evidence type="ECO:0000313" key="3">
    <source>
        <dbReference type="Proteomes" id="UP000319514"/>
    </source>
</evidence>
<dbReference type="RefSeq" id="WP_246092094.1">
    <property type="nucleotide sequence ID" value="NZ_BAAAKX010000021.1"/>
</dbReference>
<keyword evidence="1" id="KW-1133">Transmembrane helix</keyword>
<evidence type="ECO:0000313" key="2">
    <source>
        <dbReference type="EMBL" id="TQL60333.1"/>
    </source>
</evidence>
<dbReference type="EMBL" id="VFOQ01000001">
    <property type="protein sequence ID" value="TQL60333.1"/>
    <property type="molecule type" value="Genomic_DNA"/>
</dbReference>
<feature type="transmembrane region" description="Helical" evidence="1">
    <location>
        <begin position="88"/>
        <end position="113"/>
    </location>
</feature>
<dbReference type="PANTHER" id="PTHR35335">
    <property type="entry name" value="UPF0716 PROTEIN FXSA"/>
    <property type="match status" value="1"/>
</dbReference>
<keyword evidence="1" id="KW-0472">Membrane</keyword>
<gene>
    <name evidence="2" type="ORF">FB474_1717</name>
</gene>
<name>A0A542ZJ03_9MICO</name>
<dbReference type="AlphaFoldDB" id="A0A542ZJ03"/>